<evidence type="ECO:0000313" key="11">
    <source>
        <dbReference type="Proteomes" id="UP000245942"/>
    </source>
</evidence>
<evidence type="ECO:0000256" key="6">
    <source>
        <dbReference type="ARBA" id="ARBA00022884"/>
    </source>
</evidence>
<dbReference type="OrthoDB" id="514777at2759"/>
<feature type="compositionally biased region" description="Basic and acidic residues" evidence="8">
    <location>
        <begin position="1081"/>
        <end position="1094"/>
    </location>
</feature>
<dbReference type="Pfam" id="PF12152">
    <property type="entry name" value="eIF_4G1"/>
    <property type="match status" value="1"/>
</dbReference>
<dbReference type="Pfam" id="PF02847">
    <property type="entry name" value="MA3"/>
    <property type="match status" value="1"/>
</dbReference>
<dbReference type="InterPro" id="IPR003891">
    <property type="entry name" value="Initiation_fac_eIF4g_MI"/>
</dbReference>
<sequence length="1751" mass="182947">MSSSNDGSSQKQQAASPAAQSPAASASGKASSGVATPPAFNYAAAAKSKQQAANNGASTSPPAPGSAAAVNGSGKAASSTTPASSSNLNPASTGAPNGVDGAAGRRQTAVSMPKAAPGGARQGPGGINFGSVHDSSAALSSSPAVHPTSGEHLQGDKPALFGSVEAAKDSSSESKQKVVGFAGKESTPRPPMDFQKLFQGGGNKAGAPKQPVAAAPVAQEQSTSSGPTPASTAASTEPSVDASPASRGLSAPAANPTSTPSARSPGIANATPTSQHAGARPFEPQQSPSPYNHQLRAPASGGLPQFHPQQQQHGGPPQYQQQQHRSPHIGGYTPGMQQMMGAGQNQWQPQGQHQMYYPHMSAYGYHQQYNGAPGHHWNQQQQQPDMSPRVPASPMAPPPSSASLAPSTPANMSSPASSRAHAVPYSPSTMPSSVSSPQPHANHLGMGYPQGARAPPFVHSGAGGYGNHAHTPSGSFGSGPGANPMMSPAARQFEPNKRASSAIRIVNPETKAAIDIKSPAPAAPKTSVTPTATSTSSPALAPATAAAVPAPATPTNRPTLPVRTDSPATQTKAPRTEAKNIETVEGFQARVRALADKNKQDRAAAAAAKEREAADEEAKKAAAVAEEERQKKVAADAEAAKKREEEEVAARKAAEAEAASRKEAEEKERAAKEEAEKKQKEARDAAEAQEKAAREKAAAETAAAEEKTAKEQAARKEAEIAADKTAEKEAAAAAPASANKDLLTEEAKLDAQEAATTGEKSGEEAGKDSVAALATARSVADIERMAREVSSVPSTPLEGSSSRTSMFPPVPRTPGTPGFANLPAKPMASMSNAANNSGSIVLDSAQLEKRKRPQQLDTAAAQRSGEGPSSSDPPISAASATLGSARPIEDLSKVTYPGKVQSPRKELNEAAAPGKFRYDREFLLQFMNVWSEKPQDMPPLASIGMEQGQPGAGRASTSGRRASGMGSAAAGGGRGAAGLGLGLGAPGASAFGRPVAGGAMGTFSHPAKTSEERFAQSTSGLRGAPSSAFASSGPMGSFNAGSRTQPLSRGGSGSAGALPSREMMGTGAPAGSRTQSRRGRTREPGQSRGERVNPPERGGPTIPMDQVAPLANSESRWQAGTGSKLTNDSPELIQRKVKALLNKLTVEKFVSISDQVLDWANKSVDETDGRTLRQVIALIFEKATDEAAWSEMYAQLCRKLMEKLSPEVTDESLKGSDGKLVVGGALFRKYLLNRCQEDFERGWAHRDAMVDAAKSKEAEDKAKKDSNEKTEAEAKEAAERGEKTEEKEAELLSEEYYIAQKAKRRGLGLVRFIGELYKLQMLTEKIMHICIVKLLSNTADPEEEEIESLCKLLTTIGRQLDNEKARSHLNIYFQRMKDMTQSENVNSRMKFMLMDVIEMRANGWKGKQESAGPKSIAQIHEDAAKQKQQAELDMANRARGAGPPSRGGSRRGQQRGDMPGGQIGPDGWQTMGSAPPPRPARAGDLAAFGKIERGGSGRPLSLGPGPNSVFAKKQQKSSEDGSKPPSRTNSSANMFEMLNQAESSEQAGAAGAAGAAAGGEEPQRPKLNLAPRTKPMPVEGGEEKEAGEAEEDREEEGDAVQMSDDDAKRKIGEDVKEFLEIRNVDEGALAMESLPTSHRAAFVGKLVSTALDKKVDLVRVVGELLAKIRTSQLMDEAALEEGFTLAGIADLDDMSIDVPQVYNLMAILLVDSGLPEASLSKLAESIVGEGIKTPKDKLLEKVQAERESRTS</sequence>
<feature type="region of interest" description="Disordered" evidence="8">
    <location>
        <begin position="1"/>
        <end position="347"/>
    </location>
</feature>
<feature type="compositionally biased region" description="Basic and acidic residues" evidence="8">
    <location>
        <begin position="1419"/>
        <end position="1436"/>
    </location>
</feature>
<feature type="region of interest" description="Disordered" evidence="8">
    <location>
        <begin position="947"/>
        <end position="970"/>
    </location>
</feature>
<feature type="region of interest" description="Disordered" evidence="8">
    <location>
        <begin position="1002"/>
        <end position="1106"/>
    </location>
</feature>
<feature type="compositionally biased region" description="Low complexity" evidence="8">
    <location>
        <begin position="952"/>
        <end position="968"/>
    </location>
</feature>
<feature type="compositionally biased region" description="Low complexity" evidence="8">
    <location>
        <begin position="517"/>
        <end position="555"/>
    </location>
</feature>
<dbReference type="SMART" id="SM00543">
    <property type="entry name" value="MIF4G"/>
    <property type="match status" value="1"/>
</dbReference>
<keyword evidence="11" id="KW-1185">Reference proteome</keyword>
<comment type="similarity">
    <text evidence="2">Belongs to the eukaryotic initiation factor 4G family.</text>
</comment>
<evidence type="ECO:0000256" key="1">
    <source>
        <dbReference type="ARBA" id="ARBA00004496"/>
    </source>
</evidence>
<dbReference type="GO" id="GO:0003729">
    <property type="term" value="F:mRNA binding"/>
    <property type="evidence" value="ECO:0007669"/>
    <property type="project" value="TreeGrafter"/>
</dbReference>
<dbReference type="PANTHER" id="PTHR23253">
    <property type="entry name" value="EUKARYOTIC TRANSLATION INITIATION FACTOR 4 GAMMA"/>
    <property type="match status" value="1"/>
</dbReference>
<dbReference type="STRING" id="1684307.A0A316U9F7"/>
<name>A0A316U9F7_9BASI</name>
<dbReference type="PANTHER" id="PTHR23253:SF9">
    <property type="entry name" value="EUKARYOTIC TRANSLATION INITIATION FACTOR 4 GAMMA 2"/>
    <property type="match status" value="1"/>
</dbReference>
<dbReference type="Pfam" id="PF02854">
    <property type="entry name" value="MIF4G"/>
    <property type="match status" value="1"/>
</dbReference>
<evidence type="ECO:0000313" key="10">
    <source>
        <dbReference type="EMBL" id="PWN21789.1"/>
    </source>
</evidence>
<keyword evidence="5" id="KW-0597">Phosphoprotein</keyword>
<keyword evidence="4" id="KW-0396">Initiation factor</keyword>
<dbReference type="FunFam" id="1.25.40.180:FF:000020">
    <property type="entry name" value="Eukaryotic translation initiation factor subunit"/>
    <property type="match status" value="1"/>
</dbReference>
<keyword evidence="7" id="KW-0648">Protein biosynthesis</keyword>
<evidence type="ECO:0000256" key="4">
    <source>
        <dbReference type="ARBA" id="ARBA00022540"/>
    </source>
</evidence>
<evidence type="ECO:0000256" key="3">
    <source>
        <dbReference type="ARBA" id="ARBA00022490"/>
    </source>
</evidence>
<feature type="region of interest" description="Disordered" evidence="8">
    <location>
        <begin position="371"/>
        <end position="483"/>
    </location>
</feature>
<dbReference type="Gene3D" id="1.20.970.30">
    <property type="entry name" value="eIF4G, eIF4E-binding domain"/>
    <property type="match status" value="1"/>
</dbReference>
<feature type="compositionally biased region" description="Low complexity" evidence="8">
    <location>
        <begin position="335"/>
        <end position="347"/>
    </location>
</feature>
<accession>A0A316U9F7</accession>
<dbReference type="InterPro" id="IPR022745">
    <property type="entry name" value="eIF4G1_eIF4E-bd"/>
</dbReference>
<keyword evidence="6" id="KW-0694">RNA-binding</keyword>
<feature type="region of interest" description="Disordered" evidence="8">
    <location>
        <begin position="786"/>
        <end position="912"/>
    </location>
</feature>
<feature type="compositionally biased region" description="Low complexity" evidence="8">
    <location>
        <begin position="868"/>
        <end position="880"/>
    </location>
</feature>
<dbReference type="Gene3D" id="1.25.40.180">
    <property type="match status" value="2"/>
</dbReference>
<feature type="compositionally biased region" description="Low complexity" evidence="8">
    <location>
        <begin position="1540"/>
        <end position="1560"/>
    </location>
</feature>
<keyword evidence="3" id="KW-0963">Cytoplasm</keyword>
<feature type="compositionally biased region" description="Low complexity" evidence="8">
    <location>
        <begin position="401"/>
        <end position="410"/>
    </location>
</feature>
<dbReference type="SUPFAM" id="SSF48371">
    <property type="entry name" value="ARM repeat"/>
    <property type="match status" value="2"/>
</dbReference>
<feature type="compositionally biased region" description="Low complexity" evidence="8">
    <location>
        <begin position="1023"/>
        <end position="1038"/>
    </location>
</feature>
<dbReference type="InterPro" id="IPR036211">
    <property type="entry name" value="eIF4G_eIF4E-bd_sf"/>
</dbReference>
<dbReference type="PROSITE" id="PS51366">
    <property type="entry name" value="MI"/>
    <property type="match status" value="1"/>
</dbReference>
<feature type="compositionally biased region" description="Basic and acidic residues" evidence="8">
    <location>
        <begin position="742"/>
        <end position="751"/>
    </location>
</feature>
<feature type="compositionally biased region" description="Low complexity" evidence="8">
    <location>
        <begin position="301"/>
        <end position="324"/>
    </location>
</feature>
<dbReference type="InterPro" id="IPR003890">
    <property type="entry name" value="MIF4G-like_typ-3"/>
</dbReference>
<comment type="subcellular location">
    <subcellularLocation>
        <location evidence="1">Cytoplasm</location>
    </subcellularLocation>
</comment>
<reference evidence="10 11" key="1">
    <citation type="journal article" date="2018" name="Mol. Biol. Evol.">
        <title>Broad Genomic Sampling Reveals a Smut Pathogenic Ancestry of the Fungal Clade Ustilaginomycotina.</title>
        <authorList>
            <person name="Kijpornyongpan T."/>
            <person name="Mondo S.J."/>
            <person name="Barry K."/>
            <person name="Sandor L."/>
            <person name="Lee J."/>
            <person name="Lipzen A."/>
            <person name="Pangilinan J."/>
            <person name="LaButti K."/>
            <person name="Hainaut M."/>
            <person name="Henrissat B."/>
            <person name="Grigoriev I.V."/>
            <person name="Spatafora J.W."/>
            <person name="Aime M.C."/>
        </authorList>
    </citation>
    <scope>NUCLEOTIDE SEQUENCE [LARGE SCALE GENOMIC DNA]</scope>
    <source>
        <strain evidence="10 11">MCA 4718</strain>
    </source>
</reference>
<dbReference type="GeneID" id="37011117"/>
<feature type="compositionally biased region" description="Basic and acidic residues" evidence="8">
    <location>
        <begin position="166"/>
        <end position="176"/>
    </location>
</feature>
<organism evidence="10 11">
    <name type="scientific">Pseudomicrostroma glucosiphilum</name>
    <dbReference type="NCBI Taxonomy" id="1684307"/>
    <lineage>
        <taxon>Eukaryota</taxon>
        <taxon>Fungi</taxon>
        <taxon>Dikarya</taxon>
        <taxon>Basidiomycota</taxon>
        <taxon>Ustilaginomycotina</taxon>
        <taxon>Exobasidiomycetes</taxon>
        <taxon>Microstromatales</taxon>
        <taxon>Microstromatales incertae sedis</taxon>
        <taxon>Pseudomicrostroma</taxon>
    </lineage>
</organism>
<dbReference type="InterPro" id="IPR016024">
    <property type="entry name" value="ARM-type_fold"/>
</dbReference>
<dbReference type="GO" id="GO:0010494">
    <property type="term" value="C:cytoplasmic stress granule"/>
    <property type="evidence" value="ECO:0007669"/>
    <property type="project" value="UniProtKB-ARBA"/>
</dbReference>
<dbReference type="SUPFAM" id="SSF101489">
    <property type="entry name" value="Eukaryotic initiation factor 4f subunit eIF4g, eIF4e-binding domain"/>
    <property type="match status" value="1"/>
</dbReference>
<evidence type="ECO:0000256" key="8">
    <source>
        <dbReference type="SAM" id="MobiDB-lite"/>
    </source>
</evidence>
<evidence type="ECO:0000256" key="7">
    <source>
        <dbReference type="ARBA" id="ARBA00022917"/>
    </source>
</evidence>
<dbReference type="GO" id="GO:0003743">
    <property type="term" value="F:translation initiation factor activity"/>
    <property type="evidence" value="ECO:0007669"/>
    <property type="project" value="UniProtKB-KW"/>
</dbReference>
<dbReference type="Proteomes" id="UP000245942">
    <property type="component" value="Unassembled WGS sequence"/>
</dbReference>
<feature type="compositionally biased region" description="Low complexity" evidence="8">
    <location>
        <begin position="7"/>
        <end position="86"/>
    </location>
</feature>
<feature type="compositionally biased region" description="Low complexity" evidence="8">
    <location>
        <begin position="131"/>
        <end position="147"/>
    </location>
</feature>
<feature type="compositionally biased region" description="Low complexity" evidence="8">
    <location>
        <begin position="827"/>
        <end position="837"/>
    </location>
</feature>
<dbReference type="EMBL" id="KZ819324">
    <property type="protein sequence ID" value="PWN21789.1"/>
    <property type="molecule type" value="Genomic_DNA"/>
</dbReference>
<feature type="compositionally biased region" description="Polar residues" evidence="8">
    <location>
        <begin position="791"/>
        <end position="805"/>
    </location>
</feature>
<feature type="compositionally biased region" description="Low complexity" evidence="8">
    <location>
        <begin position="205"/>
        <end position="239"/>
    </location>
</feature>
<evidence type="ECO:0000256" key="5">
    <source>
        <dbReference type="ARBA" id="ARBA00022553"/>
    </source>
</evidence>
<dbReference type="GO" id="GO:0016281">
    <property type="term" value="C:eukaryotic translation initiation factor 4F complex"/>
    <property type="evidence" value="ECO:0007669"/>
    <property type="project" value="TreeGrafter"/>
</dbReference>
<feature type="region of interest" description="Disordered" evidence="8">
    <location>
        <begin position="516"/>
        <end position="579"/>
    </location>
</feature>
<feature type="compositionally biased region" description="Low complexity" evidence="8">
    <location>
        <begin position="424"/>
        <end position="439"/>
    </location>
</feature>
<protein>
    <recommendedName>
        <fullName evidence="9">MI domain-containing protein</fullName>
    </recommendedName>
</protein>
<dbReference type="RefSeq" id="XP_025348949.1">
    <property type="nucleotide sequence ID" value="XM_025489383.1"/>
</dbReference>
<feature type="region of interest" description="Disordered" evidence="8">
    <location>
        <begin position="1254"/>
        <end position="1286"/>
    </location>
</feature>
<feature type="region of interest" description="Disordered" evidence="8">
    <location>
        <begin position="602"/>
        <end position="769"/>
    </location>
</feature>
<feature type="compositionally biased region" description="Low complexity" evidence="8">
    <location>
        <begin position="731"/>
        <end position="740"/>
    </location>
</feature>
<feature type="domain" description="MI" evidence="9">
    <location>
        <begin position="1606"/>
        <end position="1728"/>
    </location>
</feature>
<feature type="compositionally biased region" description="Low complexity" evidence="8">
    <location>
        <begin position="250"/>
        <end position="265"/>
    </location>
</feature>
<feature type="compositionally biased region" description="Basic and acidic residues" evidence="8">
    <location>
        <begin position="602"/>
        <end position="730"/>
    </location>
</feature>
<evidence type="ECO:0000256" key="2">
    <source>
        <dbReference type="ARBA" id="ARBA00005775"/>
    </source>
</evidence>
<feature type="compositionally biased region" description="Low complexity" evidence="8">
    <location>
        <begin position="1437"/>
        <end position="1447"/>
    </location>
</feature>
<feature type="region of interest" description="Disordered" evidence="8">
    <location>
        <begin position="1405"/>
        <end position="1608"/>
    </location>
</feature>
<proteinExistence type="inferred from homology"/>
<evidence type="ECO:0000259" key="9">
    <source>
        <dbReference type="PROSITE" id="PS51366"/>
    </source>
</evidence>
<feature type="compositionally biased region" description="Acidic residues" evidence="8">
    <location>
        <begin position="1588"/>
        <end position="1598"/>
    </location>
</feature>
<gene>
    <name evidence="10" type="ORF">BCV69DRAFT_155575</name>
</gene>